<dbReference type="EMBL" id="CAQQ02018431">
    <property type="status" value="NOT_ANNOTATED_CDS"/>
    <property type="molecule type" value="Genomic_DNA"/>
</dbReference>
<reference evidence="2" key="2">
    <citation type="submission" date="2015-06" db="UniProtKB">
        <authorList>
            <consortium name="EnsemblMetazoa"/>
        </authorList>
    </citation>
    <scope>IDENTIFICATION</scope>
</reference>
<evidence type="ECO:0000256" key="1">
    <source>
        <dbReference type="SAM" id="MobiDB-lite"/>
    </source>
</evidence>
<proteinExistence type="predicted"/>
<dbReference type="HOGENOM" id="CLU_3424496_0_0_1"/>
<dbReference type="Proteomes" id="UP000015102">
    <property type="component" value="Unassembled WGS sequence"/>
</dbReference>
<name>T1GLV7_MEGSC</name>
<feature type="region of interest" description="Disordered" evidence="1">
    <location>
        <begin position="1"/>
        <end position="23"/>
    </location>
</feature>
<evidence type="ECO:0000313" key="2">
    <source>
        <dbReference type="EnsemblMetazoa" id="MESCA004521-PA"/>
    </source>
</evidence>
<reference evidence="3" key="1">
    <citation type="submission" date="2013-02" db="EMBL/GenBank/DDBJ databases">
        <authorList>
            <person name="Hughes D."/>
        </authorList>
    </citation>
    <scope>NUCLEOTIDE SEQUENCE</scope>
    <source>
        <strain>Durham</strain>
        <strain evidence="3">NC isolate 2 -- Noor lab</strain>
    </source>
</reference>
<feature type="compositionally biased region" description="Low complexity" evidence="1">
    <location>
        <begin position="10"/>
        <end position="23"/>
    </location>
</feature>
<keyword evidence="3" id="KW-1185">Reference proteome</keyword>
<dbReference type="EnsemblMetazoa" id="MESCA004521-RA">
    <property type="protein sequence ID" value="MESCA004521-PA"/>
    <property type="gene ID" value="MESCA004521"/>
</dbReference>
<protein>
    <submittedName>
        <fullName evidence="2">Uncharacterized protein</fullName>
    </submittedName>
</protein>
<organism evidence="2 3">
    <name type="scientific">Megaselia scalaris</name>
    <name type="common">Humpbacked fly</name>
    <name type="synonym">Phora scalaris</name>
    <dbReference type="NCBI Taxonomy" id="36166"/>
    <lineage>
        <taxon>Eukaryota</taxon>
        <taxon>Metazoa</taxon>
        <taxon>Ecdysozoa</taxon>
        <taxon>Arthropoda</taxon>
        <taxon>Hexapoda</taxon>
        <taxon>Insecta</taxon>
        <taxon>Pterygota</taxon>
        <taxon>Neoptera</taxon>
        <taxon>Endopterygota</taxon>
        <taxon>Diptera</taxon>
        <taxon>Brachycera</taxon>
        <taxon>Muscomorpha</taxon>
        <taxon>Platypezoidea</taxon>
        <taxon>Phoridae</taxon>
        <taxon>Megaseliini</taxon>
        <taxon>Megaselia</taxon>
    </lineage>
</organism>
<dbReference type="AlphaFoldDB" id="T1GLV7"/>
<accession>T1GLV7</accession>
<sequence length="23" mass="2430">ISGEYLDPNSTKTLSDSSTTKGQ</sequence>
<evidence type="ECO:0000313" key="3">
    <source>
        <dbReference type="Proteomes" id="UP000015102"/>
    </source>
</evidence>